<evidence type="ECO:0000256" key="2">
    <source>
        <dbReference type="ARBA" id="ARBA00022679"/>
    </source>
</evidence>
<dbReference type="InterPro" id="IPR027417">
    <property type="entry name" value="P-loop_NTPase"/>
</dbReference>
<comment type="caution">
    <text evidence="5">The sequence shown here is derived from an EMBL/GenBank/DDBJ whole genome shotgun (WGS) entry which is preliminary data.</text>
</comment>
<evidence type="ECO:0000313" key="6">
    <source>
        <dbReference type="Proteomes" id="UP000032900"/>
    </source>
</evidence>
<dbReference type="GO" id="GO:0008976">
    <property type="term" value="F:polyphosphate kinase activity"/>
    <property type="evidence" value="ECO:0007669"/>
    <property type="project" value="InterPro"/>
</dbReference>
<dbReference type="PANTHER" id="PTHR34383:SF3">
    <property type="entry name" value="POLYPHOSPHATE:AMP PHOSPHOTRANSFERASE"/>
    <property type="match status" value="1"/>
</dbReference>
<dbReference type="Pfam" id="PF03976">
    <property type="entry name" value="PPK2"/>
    <property type="match status" value="1"/>
</dbReference>
<dbReference type="InterPro" id="IPR022488">
    <property type="entry name" value="PPK2-related"/>
</dbReference>
<organism evidence="5 6">
    <name type="scientific">Geofilum rubicundum JCM 15548</name>
    <dbReference type="NCBI Taxonomy" id="1236989"/>
    <lineage>
        <taxon>Bacteria</taxon>
        <taxon>Pseudomonadati</taxon>
        <taxon>Bacteroidota</taxon>
        <taxon>Bacteroidia</taxon>
        <taxon>Marinilabiliales</taxon>
        <taxon>Marinilabiliaceae</taxon>
        <taxon>Geofilum</taxon>
    </lineage>
</organism>
<name>A0A0E9LUV1_9BACT</name>
<gene>
    <name evidence="5" type="ORF">JCM15548_11023</name>
</gene>
<protein>
    <submittedName>
        <fullName evidence="5">Bll6474 protein</fullName>
    </submittedName>
</protein>
<dbReference type="AlphaFoldDB" id="A0A0E9LUV1"/>
<dbReference type="EMBL" id="BAZW01000005">
    <property type="protein sequence ID" value="GAO28886.1"/>
    <property type="molecule type" value="Genomic_DNA"/>
</dbReference>
<sequence length="288" mass="34252">MQEINSQSFLVTDPVQLDKTPTVLETDATKKEKKKALKEVGKKLSKMQDTMYAHNRHGVLVCLQGMDTSGKDSLIREVFSKFNPRGVVVHSFKSPSKVELQYDYLWRHYLTLPQKGKYAIFNRSHYENVLVTRVNPGFLLKENIPGLERVEDIPLDFWEKRFEQIRNFEKHITQNGTIVFKFFLHLSKDEQRQRLLRRLEKKEKIWKFTPSDISERELWDDYQKNYEEAINNTSTPHAPWHIIPADDKKMARYLVAGSFTKKCRNSPIYKNLLLIRWLKITWRFIKTF</sequence>
<dbReference type="Gene3D" id="3.40.50.300">
    <property type="entry name" value="P-loop containing nucleotide triphosphate hydrolases"/>
    <property type="match status" value="1"/>
</dbReference>
<dbReference type="PANTHER" id="PTHR34383">
    <property type="entry name" value="POLYPHOSPHATE:AMP PHOSPHOTRANSFERASE-RELATED"/>
    <property type="match status" value="1"/>
</dbReference>
<evidence type="ECO:0000256" key="1">
    <source>
        <dbReference type="ARBA" id="ARBA00009924"/>
    </source>
</evidence>
<accession>A0A0E9LUV1</accession>
<dbReference type="NCBIfam" id="TIGR03709">
    <property type="entry name" value="PPK2_rel_1"/>
    <property type="match status" value="1"/>
</dbReference>
<evidence type="ECO:0000313" key="5">
    <source>
        <dbReference type="EMBL" id="GAO28886.1"/>
    </source>
</evidence>
<dbReference type="GO" id="GO:0006797">
    <property type="term" value="P:polyphosphate metabolic process"/>
    <property type="evidence" value="ECO:0007669"/>
    <property type="project" value="InterPro"/>
</dbReference>
<dbReference type="PIRSF" id="PIRSF028756">
    <property type="entry name" value="PPK2_prd"/>
    <property type="match status" value="1"/>
</dbReference>
<dbReference type="Proteomes" id="UP000032900">
    <property type="component" value="Unassembled WGS sequence"/>
</dbReference>
<dbReference type="InterPro" id="IPR022300">
    <property type="entry name" value="PPK2-rel_1"/>
</dbReference>
<reference evidence="5 6" key="1">
    <citation type="journal article" date="2015" name="Microbes Environ.">
        <title>Distribution and evolution of nitrogen fixation genes in the phylum bacteroidetes.</title>
        <authorList>
            <person name="Inoue J."/>
            <person name="Oshima K."/>
            <person name="Suda W."/>
            <person name="Sakamoto M."/>
            <person name="Iino T."/>
            <person name="Noda S."/>
            <person name="Hongoh Y."/>
            <person name="Hattori M."/>
            <person name="Ohkuma M."/>
        </authorList>
    </citation>
    <scope>NUCLEOTIDE SEQUENCE [LARGE SCALE GENOMIC DNA]</scope>
    <source>
        <strain evidence="5">JCM 15548</strain>
    </source>
</reference>
<evidence type="ECO:0000259" key="4">
    <source>
        <dbReference type="Pfam" id="PF03976"/>
    </source>
</evidence>
<feature type="domain" description="Polyphosphate kinase-2-related" evidence="4">
    <location>
        <begin position="29"/>
        <end position="259"/>
    </location>
</feature>
<evidence type="ECO:0000256" key="3">
    <source>
        <dbReference type="ARBA" id="ARBA00022777"/>
    </source>
</evidence>
<dbReference type="STRING" id="1236989.JCM15548_11023"/>
<dbReference type="SUPFAM" id="SSF52540">
    <property type="entry name" value="P-loop containing nucleoside triphosphate hydrolases"/>
    <property type="match status" value="1"/>
</dbReference>
<keyword evidence="3" id="KW-0418">Kinase</keyword>
<keyword evidence="2" id="KW-0808">Transferase</keyword>
<comment type="similarity">
    <text evidence="1">Belongs to the polyphosphate kinase 2 (PPK2) family. Class I subfamily.</text>
</comment>
<dbReference type="RefSeq" id="WP_227625458.1">
    <property type="nucleotide sequence ID" value="NZ_BAZW01000005.1"/>
</dbReference>
<dbReference type="InterPro" id="IPR016898">
    <property type="entry name" value="Polyphosphate_phosphotransfera"/>
</dbReference>
<keyword evidence="6" id="KW-1185">Reference proteome</keyword>
<proteinExistence type="inferred from homology"/>